<evidence type="ECO:0000259" key="2">
    <source>
        <dbReference type="Pfam" id="PF00535"/>
    </source>
</evidence>
<gene>
    <name evidence="3" type="primary">exoM</name>
    <name evidence="3" type="ORF">GCM10007874_29490</name>
</gene>
<feature type="domain" description="Glycosyltransferase 2-like" evidence="2">
    <location>
        <begin position="6"/>
        <end position="151"/>
    </location>
</feature>
<dbReference type="RefSeq" id="WP_284313192.1">
    <property type="nucleotide sequence ID" value="NZ_BSPC01000026.1"/>
</dbReference>
<evidence type="ECO:0000313" key="4">
    <source>
        <dbReference type="Proteomes" id="UP001156882"/>
    </source>
</evidence>
<dbReference type="PANTHER" id="PTHR43685:SF11">
    <property type="entry name" value="GLYCOSYLTRANSFERASE TAGX-RELATED"/>
    <property type="match status" value="1"/>
</dbReference>
<organism evidence="3 4">
    <name type="scientific">Labrys miyagiensis</name>
    <dbReference type="NCBI Taxonomy" id="346912"/>
    <lineage>
        <taxon>Bacteria</taxon>
        <taxon>Pseudomonadati</taxon>
        <taxon>Pseudomonadota</taxon>
        <taxon>Alphaproteobacteria</taxon>
        <taxon>Hyphomicrobiales</taxon>
        <taxon>Xanthobacteraceae</taxon>
        <taxon>Labrys</taxon>
    </lineage>
</organism>
<reference evidence="4" key="1">
    <citation type="journal article" date="2019" name="Int. J. Syst. Evol. Microbiol.">
        <title>The Global Catalogue of Microorganisms (GCM) 10K type strain sequencing project: providing services to taxonomists for standard genome sequencing and annotation.</title>
        <authorList>
            <consortium name="The Broad Institute Genomics Platform"/>
            <consortium name="The Broad Institute Genome Sequencing Center for Infectious Disease"/>
            <person name="Wu L."/>
            <person name="Ma J."/>
        </authorList>
    </citation>
    <scope>NUCLEOTIDE SEQUENCE [LARGE SCALE GENOMIC DNA]</scope>
    <source>
        <strain evidence="4">NBRC 101365</strain>
    </source>
</reference>
<dbReference type="Proteomes" id="UP001156882">
    <property type="component" value="Unassembled WGS sequence"/>
</dbReference>
<dbReference type="SUPFAM" id="SSF53448">
    <property type="entry name" value="Nucleotide-diphospho-sugar transferases"/>
    <property type="match status" value="1"/>
</dbReference>
<dbReference type="PANTHER" id="PTHR43685">
    <property type="entry name" value="GLYCOSYLTRANSFERASE"/>
    <property type="match status" value="1"/>
</dbReference>
<evidence type="ECO:0000313" key="3">
    <source>
        <dbReference type="EMBL" id="GLS19932.1"/>
    </source>
</evidence>
<keyword evidence="3" id="KW-0808">Transferase</keyword>
<proteinExistence type="predicted"/>
<dbReference type="InterPro" id="IPR050834">
    <property type="entry name" value="Glycosyltransf_2"/>
</dbReference>
<accession>A0ABQ6CNY2</accession>
<dbReference type="GO" id="GO:0016740">
    <property type="term" value="F:transferase activity"/>
    <property type="evidence" value="ECO:0007669"/>
    <property type="project" value="UniProtKB-KW"/>
</dbReference>
<dbReference type="CDD" id="cd00761">
    <property type="entry name" value="Glyco_tranf_GTA_type"/>
    <property type="match status" value="1"/>
</dbReference>
<evidence type="ECO:0000256" key="1">
    <source>
        <dbReference type="SAM" id="MobiDB-lite"/>
    </source>
</evidence>
<dbReference type="EMBL" id="BSPC01000026">
    <property type="protein sequence ID" value="GLS19932.1"/>
    <property type="molecule type" value="Genomic_DNA"/>
</dbReference>
<name>A0ABQ6CNY2_9HYPH</name>
<dbReference type="Pfam" id="PF00535">
    <property type="entry name" value="Glycos_transf_2"/>
    <property type="match status" value="1"/>
</dbReference>
<protein>
    <submittedName>
        <fullName evidence="3">Glycosyl transferase family A</fullName>
    </submittedName>
</protein>
<dbReference type="InterPro" id="IPR029044">
    <property type="entry name" value="Nucleotide-diphossugar_trans"/>
</dbReference>
<dbReference type="Gene3D" id="3.90.550.10">
    <property type="entry name" value="Spore Coat Polysaccharide Biosynthesis Protein SpsA, Chain A"/>
    <property type="match status" value="1"/>
</dbReference>
<dbReference type="InterPro" id="IPR001173">
    <property type="entry name" value="Glyco_trans_2-like"/>
</dbReference>
<keyword evidence="4" id="KW-1185">Reference proteome</keyword>
<feature type="region of interest" description="Disordered" evidence="1">
    <location>
        <begin position="309"/>
        <end position="330"/>
    </location>
</feature>
<comment type="caution">
    <text evidence="3">The sequence shown here is derived from an EMBL/GenBank/DDBJ whole genome shotgun (WGS) entry which is preliminary data.</text>
</comment>
<sequence length="330" mass="36186">MRRGLILIPTFRRPQGLAKALARLGELRTEAEISILVAENDPAGGQGREVVRLLAPGHRFEIRSIDVGERGVSQVRNALFAAALAAPDIEFVALLDDDEWPEPQWLEELLTMQQRSGADIVGGTLLPDFAVEPPAWARTFKLYRQEQADGPSEMVWGTCNVLLTRTILERTGPGWFDLRLGLTGGEDMEFFARAKTMGARFAWAAAAVMHEDVPASRLQPRWIFRRSFRIGSTNALVQLRWRYGRFGRPIVLAKALGRLGLAALTVLPGLARAGRRMEALSLVARSLGEITGLFGLRYREYGAVSAASGQGRESDLSPGRSTPLASKAGL</sequence>